<evidence type="ECO:0000313" key="3">
    <source>
        <dbReference type="Proteomes" id="UP000566819"/>
    </source>
</evidence>
<dbReference type="Proteomes" id="UP000566819">
    <property type="component" value="Unassembled WGS sequence"/>
</dbReference>
<proteinExistence type="predicted"/>
<name>A0A8H4R1M4_9HELO</name>
<comment type="caution">
    <text evidence="2">The sequence shown here is derived from an EMBL/GenBank/DDBJ whole genome shotgun (WGS) entry which is preliminary data.</text>
</comment>
<dbReference type="OrthoDB" id="4983586at2759"/>
<dbReference type="AlphaFoldDB" id="A0A8H4R1M4"/>
<reference evidence="2 3" key="1">
    <citation type="submission" date="2020-03" db="EMBL/GenBank/DDBJ databases">
        <title>Draft Genome Sequence of Cudoniella acicularis.</title>
        <authorList>
            <person name="Buettner E."/>
            <person name="Kellner H."/>
        </authorList>
    </citation>
    <scope>NUCLEOTIDE SEQUENCE [LARGE SCALE GENOMIC DNA]</scope>
    <source>
        <strain evidence="2 3">DSM 108380</strain>
    </source>
</reference>
<gene>
    <name evidence="2" type="ORF">G7Y89_g14531</name>
</gene>
<feature type="signal peptide" evidence="1">
    <location>
        <begin position="1"/>
        <end position="19"/>
    </location>
</feature>
<evidence type="ECO:0000256" key="1">
    <source>
        <dbReference type="SAM" id="SignalP"/>
    </source>
</evidence>
<dbReference type="EMBL" id="JAAMPI010001951">
    <property type="protein sequence ID" value="KAF4621542.1"/>
    <property type="molecule type" value="Genomic_DNA"/>
</dbReference>
<evidence type="ECO:0000313" key="2">
    <source>
        <dbReference type="EMBL" id="KAF4621542.1"/>
    </source>
</evidence>
<keyword evidence="3" id="KW-1185">Reference proteome</keyword>
<sequence>MKLSALFAIVFASTAFAAAIPAMSPNPDFKCIWDICGRCNGTSCMIFAFDNEHCDVGSCTKQSGAGDGTPCGRNNKAGSPVVCPGNGGVPS</sequence>
<protein>
    <submittedName>
        <fullName evidence="2">Uncharacterized protein</fullName>
    </submittedName>
</protein>
<accession>A0A8H4R1M4</accession>
<organism evidence="2 3">
    <name type="scientific">Cudoniella acicularis</name>
    <dbReference type="NCBI Taxonomy" id="354080"/>
    <lineage>
        <taxon>Eukaryota</taxon>
        <taxon>Fungi</taxon>
        <taxon>Dikarya</taxon>
        <taxon>Ascomycota</taxon>
        <taxon>Pezizomycotina</taxon>
        <taxon>Leotiomycetes</taxon>
        <taxon>Helotiales</taxon>
        <taxon>Tricladiaceae</taxon>
        <taxon>Cudoniella</taxon>
    </lineage>
</organism>
<feature type="chain" id="PRO_5034587943" evidence="1">
    <location>
        <begin position="20"/>
        <end position="91"/>
    </location>
</feature>
<keyword evidence="1" id="KW-0732">Signal</keyword>